<evidence type="ECO:0000313" key="1">
    <source>
        <dbReference type="EMBL" id="CAB3364311.1"/>
    </source>
</evidence>
<name>A0A8S1C7Y3_9INSE</name>
<gene>
    <name evidence="1" type="ORF">CLODIP_2_CD14483</name>
</gene>
<reference evidence="1 2" key="1">
    <citation type="submission" date="2020-04" db="EMBL/GenBank/DDBJ databases">
        <authorList>
            <person name="Alioto T."/>
            <person name="Alioto T."/>
            <person name="Gomez Garrido J."/>
        </authorList>
    </citation>
    <scope>NUCLEOTIDE SEQUENCE [LARGE SCALE GENOMIC DNA]</scope>
</reference>
<organism evidence="1 2">
    <name type="scientific">Cloeon dipterum</name>
    <dbReference type="NCBI Taxonomy" id="197152"/>
    <lineage>
        <taxon>Eukaryota</taxon>
        <taxon>Metazoa</taxon>
        <taxon>Ecdysozoa</taxon>
        <taxon>Arthropoda</taxon>
        <taxon>Hexapoda</taxon>
        <taxon>Insecta</taxon>
        <taxon>Pterygota</taxon>
        <taxon>Palaeoptera</taxon>
        <taxon>Ephemeroptera</taxon>
        <taxon>Pisciforma</taxon>
        <taxon>Baetidae</taxon>
        <taxon>Cloeon</taxon>
    </lineage>
</organism>
<sequence>MAKNSNNSLVRTTATIKFLKPLLRLLCNRRAIKQVDVAADLEAAAQNAANEALEAAMQLSLQQHHNDLNLRRDLQLRLVC</sequence>
<comment type="caution">
    <text evidence="1">The sequence shown here is derived from an EMBL/GenBank/DDBJ whole genome shotgun (WGS) entry which is preliminary data.</text>
</comment>
<dbReference type="AlphaFoldDB" id="A0A8S1C7Y3"/>
<protein>
    <submittedName>
        <fullName evidence="1">Uncharacterized protein</fullName>
    </submittedName>
</protein>
<accession>A0A8S1C7Y3</accession>
<dbReference type="EMBL" id="CADEPI010000015">
    <property type="protein sequence ID" value="CAB3364311.1"/>
    <property type="molecule type" value="Genomic_DNA"/>
</dbReference>
<evidence type="ECO:0000313" key="2">
    <source>
        <dbReference type="Proteomes" id="UP000494165"/>
    </source>
</evidence>
<keyword evidence="2" id="KW-1185">Reference proteome</keyword>
<dbReference type="Proteomes" id="UP000494165">
    <property type="component" value="Unassembled WGS sequence"/>
</dbReference>
<proteinExistence type="predicted"/>